<evidence type="ECO:0000256" key="1">
    <source>
        <dbReference type="PIRSR" id="PIRSR640198-1"/>
    </source>
</evidence>
<dbReference type="PROSITE" id="PS51459">
    <property type="entry name" value="FIDO"/>
    <property type="match status" value="1"/>
</dbReference>
<dbReference type="PANTHER" id="PTHR13504">
    <property type="entry name" value="FIDO DOMAIN-CONTAINING PROTEIN DDB_G0283145"/>
    <property type="match status" value="1"/>
</dbReference>
<organism evidence="3 4">
    <name type="scientific">Sulfurospirillum halorespirans DSM 13726</name>
    <dbReference type="NCBI Taxonomy" id="1193502"/>
    <lineage>
        <taxon>Bacteria</taxon>
        <taxon>Pseudomonadati</taxon>
        <taxon>Campylobacterota</taxon>
        <taxon>Epsilonproteobacteria</taxon>
        <taxon>Campylobacterales</taxon>
        <taxon>Sulfurospirillaceae</taxon>
        <taxon>Sulfurospirillum</taxon>
    </lineage>
</organism>
<accession>A0A1D7TIH0</accession>
<evidence type="ECO:0000259" key="2">
    <source>
        <dbReference type="PROSITE" id="PS51459"/>
    </source>
</evidence>
<dbReference type="EMBL" id="CP017111">
    <property type="protein sequence ID" value="AOO64809.1"/>
    <property type="molecule type" value="Genomic_DNA"/>
</dbReference>
<dbReference type="PANTHER" id="PTHR13504:SF39">
    <property type="entry name" value="CELL FILAMENTATION PROTEIN"/>
    <property type="match status" value="1"/>
</dbReference>
<evidence type="ECO:0000313" key="4">
    <source>
        <dbReference type="Proteomes" id="UP000094609"/>
    </source>
</evidence>
<dbReference type="AlphaFoldDB" id="A0A1D7TIH0"/>
<dbReference type="NCBIfam" id="TIGR02613">
    <property type="entry name" value="mob_myst_B"/>
    <property type="match status" value="1"/>
</dbReference>
<dbReference type="Gene3D" id="1.10.3290.10">
    <property type="entry name" value="Fido-like domain"/>
    <property type="match status" value="1"/>
</dbReference>
<dbReference type="Proteomes" id="UP000094609">
    <property type="component" value="Chromosome"/>
</dbReference>
<feature type="active site" evidence="1">
    <location>
        <position position="134"/>
    </location>
</feature>
<name>A0A1D7TIH0_9BACT</name>
<dbReference type="InterPro" id="IPR040198">
    <property type="entry name" value="Fido_containing"/>
</dbReference>
<gene>
    <name evidence="3" type="ORF">SHALO_1029</name>
</gene>
<dbReference type="KEGG" id="shal:SHALO_1029"/>
<feature type="domain" description="Fido" evidence="2">
    <location>
        <begin position="60"/>
        <end position="198"/>
    </location>
</feature>
<reference evidence="4" key="1">
    <citation type="submission" date="2016-08" db="EMBL/GenBank/DDBJ databases">
        <title>Complete genome sequence of the organohalide-respiring Epsilonproteobacterium Sulfurospirillum halorespirans.</title>
        <authorList>
            <person name="Goris T."/>
            <person name="Zimmermann J."/>
            <person name="Schenz B."/>
            <person name="Lemos M."/>
            <person name="Hackermueller J."/>
            <person name="Diekert G."/>
        </authorList>
    </citation>
    <scope>NUCLEOTIDE SEQUENCE [LARGE SCALE GENOMIC DNA]</scope>
    <source>
        <strain>DSM 13726</strain>
        <strain evidence="4">PCE-M2</strain>
    </source>
</reference>
<dbReference type="SUPFAM" id="SSF140931">
    <property type="entry name" value="Fic-like"/>
    <property type="match status" value="1"/>
</dbReference>
<proteinExistence type="predicted"/>
<dbReference type="Pfam" id="PF02661">
    <property type="entry name" value="Fic"/>
    <property type="match status" value="1"/>
</dbReference>
<keyword evidence="4" id="KW-1185">Reference proteome</keyword>
<dbReference type="InterPro" id="IPR003812">
    <property type="entry name" value="Fido"/>
</dbReference>
<evidence type="ECO:0000313" key="3">
    <source>
        <dbReference type="EMBL" id="AOO64809.1"/>
    </source>
</evidence>
<protein>
    <submittedName>
        <fullName evidence="3">Fic/DOC family protein B</fullName>
    </submittedName>
</protein>
<dbReference type="STRING" id="1193502.SHALO_1029"/>
<dbReference type="InterPro" id="IPR013436">
    <property type="entry name" value="Mobile_mystery_prot_B"/>
</dbReference>
<dbReference type="RefSeq" id="WP_069477657.1">
    <property type="nucleotide sequence ID" value="NZ_CP017111.1"/>
</dbReference>
<dbReference type="PATRIC" id="fig|1193502.14.peg.1042"/>
<dbReference type="InterPro" id="IPR036597">
    <property type="entry name" value="Fido-like_dom_sf"/>
</dbReference>
<sequence>MIDSTKPIDDATPYHDLSGLKLPKNKTYMLSDIYIKEAENIAIATLKYLSAPPSKKEAPFSYDWMLKLHEEMFCNVWDWAGKLRHNELSIGIKAYLVPMELKKLVDDLAFWVKHKTYDHYEIAARIHHRAVFIHPFSNGNGRWSRMLANIYLRQNGLMPVKWQEDLLAKENPKRSDYIQALKKADQSDFADLITMHHQTY</sequence>